<organism evidence="3 4">
    <name type="scientific">Smittium culicis</name>
    <dbReference type="NCBI Taxonomy" id="133412"/>
    <lineage>
        <taxon>Eukaryota</taxon>
        <taxon>Fungi</taxon>
        <taxon>Fungi incertae sedis</taxon>
        <taxon>Zoopagomycota</taxon>
        <taxon>Kickxellomycotina</taxon>
        <taxon>Harpellomycetes</taxon>
        <taxon>Harpellales</taxon>
        <taxon>Legeriomycetaceae</taxon>
        <taxon>Smittium</taxon>
    </lineage>
</organism>
<dbReference type="Gene3D" id="3.30.420.10">
    <property type="entry name" value="Ribonuclease H-like superfamily/Ribonuclease H"/>
    <property type="match status" value="1"/>
</dbReference>
<name>A0A1R1XNH8_9FUNG</name>
<evidence type="ECO:0000259" key="2">
    <source>
        <dbReference type="PROSITE" id="PS50994"/>
    </source>
</evidence>
<dbReference type="PANTHER" id="PTHR37984:SF5">
    <property type="entry name" value="PROTEIN NYNRIN-LIKE"/>
    <property type="match status" value="1"/>
</dbReference>
<dbReference type="GO" id="GO:0003676">
    <property type="term" value="F:nucleic acid binding"/>
    <property type="evidence" value="ECO:0007669"/>
    <property type="project" value="InterPro"/>
</dbReference>
<dbReference type="InterPro" id="IPR050951">
    <property type="entry name" value="Retrovirus_Pol_polyprotein"/>
</dbReference>
<dbReference type="InterPro" id="IPR041588">
    <property type="entry name" value="Integrase_H2C2"/>
</dbReference>
<dbReference type="EMBL" id="LSSM01003977">
    <property type="protein sequence ID" value="OMJ16197.1"/>
    <property type="molecule type" value="Genomic_DNA"/>
</dbReference>
<evidence type="ECO:0000256" key="1">
    <source>
        <dbReference type="ARBA" id="ARBA00023268"/>
    </source>
</evidence>
<comment type="caution">
    <text evidence="3">The sequence shown here is derived from an EMBL/GenBank/DDBJ whole genome shotgun (WGS) entry which is preliminary data.</text>
</comment>
<evidence type="ECO:0000313" key="3">
    <source>
        <dbReference type="EMBL" id="OMJ16197.1"/>
    </source>
</evidence>
<gene>
    <name evidence="3" type="ORF">AYI69_g7921</name>
</gene>
<dbReference type="PROSITE" id="PS50994">
    <property type="entry name" value="INTEGRASE"/>
    <property type="match status" value="1"/>
</dbReference>
<dbReference type="OrthoDB" id="5592268at2759"/>
<dbReference type="InterPro" id="IPR041577">
    <property type="entry name" value="RT_RNaseH_2"/>
</dbReference>
<sequence length="333" mass="38108">MTSYFCKFIKNLSGIAKPHKSLLKKETQFVWGESQQKAFETLKYFLSAIPVLVYPDWSIEFFITADAPYSGLGTILSQQFPEGEKSIAYASRTLLKPEKKLLHHSPDALGRSTSGTLRRGSVAYRKTVHEEGRAGFEITRRKLKDSYFIPGAKKNIKRVIENCEICQRNQRILRTEELHPIVVTEPMKVWGIDIPGPINPKILSARADKRVTSGEIIMFIPEEIVSNFGLPKQMISEQGLNLISNTVKNFYQYSSITSTPVTVYRPQANVQVERIIQTLKGTIRKLVKADFQNWDGYLWKALMNIRKNYHRTIGRTTAELFYGKQIMTPAVWD</sequence>
<protein>
    <recommendedName>
        <fullName evidence="2">Integrase catalytic domain-containing protein</fullName>
    </recommendedName>
</protein>
<dbReference type="GO" id="GO:0003824">
    <property type="term" value="F:catalytic activity"/>
    <property type="evidence" value="ECO:0007669"/>
    <property type="project" value="UniProtKB-KW"/>
</dbReference>
<dbReference type="GO" id="GO:0005634">
    <property type="term" value="C:nucleus"/>
    <property type="evidence" value="ECO:0007669"/>
    <property type="project" value="UniProtKB-ARBA"/>
</dbReference>
<feature type="domain" description="Integrase catalytic" evidence="2">
    <location>
        <begin position="212"/>
        <end position="325"/>
    </location>
</feature>
<proteinExistence type="predicted"/>
<keyword evidence="1" id="KW-0511">Multifunctional enzyme</keyword>
<dbReference type="InterPro" id="IPR036397">
    <property type="entry name" value="RNaseH_sf"/>
</dbReference>
<dbReference type="AlphaFoldDB" id="A0A1R1XNH8"/>
<dbReference type="SUPFAM" id="SSF53098">
    <property type="entry name" value="Ribonuclease H-like"/>
    <property type="match status" value="1"/>
</dbReference>
<dbReference type="InterPro" id="IPR012337">
    <property type="entry name" value="RNaseH-like_sf"/>
</dbReference>
<evidence type="ECO:0000313" key="4">
    <source>
        <dbReference type="Proteomes" id="UP000187429"/>
    </source>
</evidence>
<dbReference type="Gene3D" id="1.10.340.70">
    <property type="match status" value="1"/>
</dbReference>
<dbReference type="GO" id="GO:0015074">
    <property type="term" value="P:DNA integration"/>
    <property type="evidence" value="ECO:0007669"/>
    <property type="project" value="InterPro"/>
</dbReference>
<dbReference type="Pfam" id="PF17919">
    <property type="entry name" value="RT_RNaseH_2"/>
    <property type="match status" value="1"/>
</dbReference>
<dbReference type="PANTHER" id="PTHR37984">
    <property type="entry name" value="PROTEIN CBG26694"/>
    <property type="match status" value="1"/>
</dbReference>
<reference evidence="4" key="1">
    <citation type="submission" date="2017-01" db="EMBL/GenBank/DDBJ databases">
        <authorList>
            <person name="Wang Y."/>
            <person name="White M."/>
            <person name="Kvist S."/>
            <person name="Moncalvo J.-M."/>
        </authorList>
    </citation>
    <scope>NUCLEOTIDE SEQUENCE [LARGE SCALE GENOMIC DNA]</scope>
    <source>
        <strain evidence="4">ID-206-W2</strain>
    </source>
</reference>
<dbReference type="InterPro" id="IPR043502">
    <property type="entry name" value="DNA/RNA_pol_sf"/>
</dbReference>
<dbReference type="Proteomes" id="UP000187429">
    <property type="component" value="Unassembled WGS sequence"/>
</dbReference>
<accession>A0A1R1XNH8</accession>
<dbReference type="Pfam" id="PF17921">
    <property type="entry name" value="Integrase_H2C2"/>
    <property type="match status" value="1"/>
</dbReference>
<dbReference type="InterPro" id="IPR001584">
    <property type="entry name" value="Integrase_cat-core"/>
</dbReference>
<dbReference type="InterPro" id="IPR043128">
    <property type="entry name" value="Rev_trsase/Diguanyl_cyclase"/>
</dbReference>
<keyword evidence="4" id="KW-1185">Reference proteome</keyword>
<dbReference type="SUPFAM" id="SSF56672">
    <property type="entry name" value="DNA/RNA polymerases"/>
    <property type="match status" value="1"/>
</dbReference>
<dbReference type="Gene3D" id="3.30.70.270">
    <property type="match status" value="1"/>
</dbReference>